<dbReference type="SUPFAM" id="SSF54909">
    <property type="entry name" value="Dimeric alpha+beta barrel"/>
    <property type="match status" value="1"/>
</dbReference>
<keyword evidence="2" id="KW-0238">DNA-binding</keyword>
<dbReference type="PROSITE" id="PS50956">
    <property type="entry name" value="HTH_ASNC_2"/>
    <property type="match status" value="1"/>
</dbReference>
<feature type="domain" description="HTH asnC-type" evidence="4">
    <location>
        <begin position="6"/>
        <end position="67"/>
    </location>
</feature>
<dbReference type="InterPro" id="IPR036388">
    <property type="entry name" value="WH-like_DNA-bd_sf"/>
</dbReference>
<evidence type="ECO:0000259" key="4">
    <source>
        <dbReference type="PROSITE" id="PS50956"/>
    </source>
</evidence>
<dbReference type="Pfam" id="PF13412">
    <property type="entry name" value="HTH_24"/>
    <property type="match status" value="1"/>
</dbReference>
<dbReference type="Gene3D" id="3.30.70.920">
    <property type="match status" value="1"/>
</dbReference>
<dbReference type="InterPro" id="IPR019887">
    <property type="entry name" value="Tscrpt_reg_AsnC/Lrp_C"/>
</dbReference>
<accession>A0A851HUB0</accession>
<sequence>MKHVELDKLDQRILEVLQRDGRISNQQLAAQVSLSPAACWRRVRALEESGVITGYSAHLAPERIGLGLCVLVNLSLQRHTIDSTAEIERQVSSYPEVLQCFAVTGNADFVLRVIVPDMVSYDRFLNEKIFTLQGIAQVNSNFALREIKNTQTIPVGGAMT</sequence>
<dbReference type="InterPro" id="IPR000485">
    <property type="entry name" value="AsnC-type_HTH_dom"/>
</dbReference>
<dbReference type="InterPro" id="IPR019888">
    <property type="entry name" value="Tscrpt_reg_AsnC-like"/>
</dbReference>
<keyword evidence="3" id="KW-0804">Transcription</keyword>
<dbReference type="GO" id="GO:0006355">
    <property type="term" value="P:regulation of DNA-templated transcription"/>
    <property type="evidence" value="ECO:0007669"/>
    <property type="project" value="UniProtKB-ARBA"/>
</dbReference>
<evidence type="ECO:0000256" key="3">
    <source>
        <dbReference type="ARBA" id="ARBA00023163"/>
    </source>
</evidence>
<dbReference type="PANTHER" id="PTHR30154">
    <property type="entry name" value="LEUCINE-RESPONSIVE REGULATORY PROTEIN"/>
    <property type="match status" value="1"/>
</dbReference>
<dbReference type="Pfam" id="PF01037">
    <property type="entry name" value="AsnC_trans_reg"/>
    <property type="match status" value="1"/>
</dbReference>
<comment type="caution">
    <text evidence="5">The sequence shown here is derived from an EMBL/GenBank/DDBJ whole genome shotgun (WGS) entry which is preliminary data.</text>
</comment>
<dbReference type="SMART" id="SM00344">
    <property type="entry name" value="HTH_ASNC"/>
    <property type="match status" value="1"/>
</dbReference>
<protein>
    <submittedName>
        <fullName evidence="5">Lrp/AsnC family transcriptional regulator</fullName>
    </submittedName>
</protein>
<dbReference type="PRINTS" id="PR00033">
    <property type="entry name" value="HTHASNC"/>
</dbReference>
<evidence type="ECO:0000256" key="1">
    <source>
        <dbReference type="ARBA" id="ARBA00023015"/>
    </source>
</evidence>
<keyword evidence="1" id="KW-0805">Transcription regulation</keyword>
<dbReference type="FunFam" id="1.10.10.10:FF:000186">
    <property type="entry name" value="AsnC family transcriptional regulator"/>
    <property type="match status" value="1"/>
</dbReference>
<dbReference type="InterPro" id="IPR011991">
    <property type="entry name" value="ArsR-like_HTH"/>
</dbReference>
<evidence type="ECO:0000256" key="2">
    <source>
        <dbReference type="ARBA" id="ARBA00023125"/>
    </source>
</evidence>
<dbReference type="CDD" id="cd00090">
    <property type="entry name" value="HTH_ARSR"/>
    <property type="match status" value="1"/>
</dbReference>
<dbReference type="PANTHER" id="PTHR30154:SF34">
    <property type="entry name" value="TRANSCRIPTIONAL REGULATOR AZLB"/>
    <property type="match status" value="1"/>
</dbReference>
<dbReference type="GO" id="GO:0043200">
    <property type="term" value="P:response to amino acid"/>
    <property type="evidence" value="ECO:0007669"/>
    <property type="project" value="TreeGrafter"/>
</dbReference>
<reference evidence="5 6" key="1">
    <citation type="submission" date="2020-03" db="EMBL/GenBank/DDBJ databases">
        <title>Metagenomic, metatranscriptomic, and metabolomic analyses revealed the key microbes and metabolic features during the fermentation of ganjang, Korean traditional soy sauce.</title>
        <authorList>
            <person name="Chun B.H."/>
            <person name="Jeon C.O."/>
        </authorList>
    </citation>
    <scope>NUCLEOTIDE SEQUENCE [LARGE SCALE GENOMIC DNA]</scope>
    <source>
        <strain evidence="5 6">KG14</strain>
    </source>
</reference>
<gene>
    <name evidence="5" type="ORF">HLV39_06440</name>
</gene>
<organism evidence="5 6">
    <name type="scientific">Marinobacter adhaerens</name>
    <dbReference type="NCBI Taxonomy" id="1033846"/>
    <lineage>
        <taxon>Bacteria</taxon>
        <taxon>Pseudomonadati</taxon>
        <taxon>Pseudomonadota</taxon>
        <taxon>Gammaproteobacteria</taxon>
        <taxon>Pseudomonadales</taxon>
        <taxon>Marinobacteraceae</taxon>
        <taxon>Marinobacter</taxon>
    </lineage>
</organism>
<proteinExistence type="predicted"/>
<name>A0A851HUB0_9GAMM</name>
<dbReference type="GO" id="GO:0043565">
    <property type="term" value="F:sequence-specific DNA binding"/>
    <property type="evidence" value="ECO:0007669"/>
    <property type="project" value="InterPro"/>
</dbReference>
<keyword evidence="6" id="KW-1185">Reference proteome</keyword>
<dbReference type="SUPFAM" id="SSF46785">
    <property type="entry name" value="Winged helix' DNA-binding domain"/>
    <property type="match status" value="1"/>
</dbReference>
<dbReference type="GO" id="GO:0005829">
    <property type="term" value="C:cytosol"/>
    <property type="evidence" value="ECO:0007669"/>
    <property type="project" value="TreeGrafter"/>
</dbReference>
<dbReference type="InterPro" id="IPR011008">
    <property type="entry name" value="Dimeric_a/b-barrel"/>
</dbReference>
<dbReference type="InterPro" id="IPR036390">
    <property type="entry name" value="WH_DNA-bd_sf"/>
</dbReference>
<evidence type="ECO:0000313" key="5">
    <source>
        <dbReference type="EMBL" id="NWN91126.1"/>
    </source>
</evidence>
<dbReference type="Proteomes" id="UP000536442">
    <property type="component" value="Unassembled WGS sequence"/>
</dbReference>
<dbReference type="Gene3D" id="1.10.10.10">
    <property type="entry name" value="Winged helix-like DNA-binding domain superfamily/Winged helix DNA-binding domain"/>
    <property type="match status" value="1"/>
</dbReference>
<evidence type="ECO:0000313" key="6">
    <source>
        <dbReference type="Proteomes" id="UP000536442"/>
    </source>
</evidence>
<dbReference type="AlphaFoldDB" id="A0A851HUB0"/>
<dbReference type="EMBL" id="JABEVQ010000003">
    <property type="protein sequence ID" value="NWN91126.1"/>
    <property type="molecule type" value="Genomic_DNA"/>
</dbReference>